<accession>A0ABR2E1R3</accession>
<dbReference type="Proteomes" id="UP001472677">
    <property type="component" value="Unassembled WGS sequence"/>
</dbReference>
<name>A0ABR2E1R3_9ROSI</name>
<sequence length="109" mass="12580">MLLREQFDSGCLGCSTHIIETAFTTKKEYGKEEREAQWAANQRTLHGLSTPETSWANEKCRREVTEIAEQAKKRAEIVRLRELHTLKGHVESIEKLKGLDITIQQHYTV</sequence>
<keyword evidence="2" id="KW-1185">Reference proteome</keyword>
<organism evidence="1 2">
    <name type="scientific">Hibiscus sabdariffa</name>
    <name type="common">roselle</name>
    <dbReference type="NCBI Taxonomy" id="183260"/>
    <lineage>
        <taxon>Eukaryota</taxon>
        <taxon>Viridiplantae</taxon>
        <taxon>Streptophyta</taxon>
        <taxon>Embryophyta</taxon>
        <taxon>Tracheophyta</taxon>
        <taxon>Spermatophyta</taxon>
        <taxon>Magnoliopsida</taxon>
        <taxon>eudicotyledons</taxon>
        <taxon>Gunneridae</taxon>
        <taxon>Pentapetalae</taxon>
        <taxon>rosids</taxon>
        <taxon>malvids</taxon>
        <taxon>Malvales</taxon>
        <taxon>Malvaceae</taxon>
        <taxon>Malvoideae</taxon>
        <taxon>Hibiscus</taxon>
    </lineage>
</organism>
<proteinExistence type="predicted"/>
<evidence type="ECO:0000313" key="1">
    <source>
        <dbReference type="EMBL" id="KAK8550480.1"/>
    </source>
</evidence>
<evidence type="ECO:0000313" key="2">
    <source>
        <dbReference type="Proteomes" id="UP001472677"/>
    </source>
</evidence>
<gene>
    <name evidence="1" type="ORF">V6N12_039188</name>
</gene>
<dbReference type="EMBL" id="JBBPBM010000020">
    <property type="protein sequence ID" value="KAK8550480.1"/>
    <property type="molecule type" value="Genomic_DNA"/>
</dbReference>
<reference evidence="1 2" key="1">
    <citation type="journal article" date="2024" name="G3 (Bethesda)">
        <title>Genome assembly of Hibiscus sabdariffa L. provides insights into metabolisms of medicinal natural products.</title>
        <authorList>
            <person name="Kim T."/>
        </authorList>
    </citation>
    <scope>NUCLEOTIDE SEQUENCE [LARGE SCALE GENOMIC DNA]</scope>
    <source>
        <strain evidence="1">TK-2024</strain>
        <tissue evidence="1">Old leaves</tissue>
    </source>
</reference>
<comment type="caution">
    <text evidence="1">The sequence shown here is derived from an EMBL/GenBank/DDBJ whole genome shotgun (WGS) entry which is preliminary data.</text>
</comment>
<dbReference type="Gene3D" id="6.10.140.890">
    <property type="match status" value="1"/>
</dbReference>
<protein>
    <submittedName>
        <fullName evidence="1">Uncharacterized protein</fullName>
    </submittedName>
</protein>